<dbReference type="EMBL" id="AJJU01000003">
    <property type="protein sequence ID" value="EID76071.1"/>
    <property type="molecule type" value="Genomic_DNA"/>
</dbReference>
<feature type="region of interest" description="Disordered" evidence="4">
    <location>
        <begin position="254"/>
        <end position="296"/>
    </location>
</feature>
<dbReference type="GO" id="GO:0005829">
    <property type="term" value="C:cytosol"/>
    <property type="evidence" value="ECO:0007669"/>
    <property type="project" value="TreeGrafter"/>
</dbReference>
<dbReference type="AlphaFoldDB" id="I0WI55"/>
<protein>
    <submittedName>
        <fullName evidence="5">Outer membrane chaperone Skp</fullName>
    </submittedName>
</protein>
<reference evidence="5 6" key="1">
    <citation type="journal article" date="2012" name="J. Bacteriol.">
        <title>Genome Sequence of the Halotolerant Bacterium Imtechella halotolerans K1T.</title>
        <authorList>
            <person name="Kumar S."/>
            <person name="Vikram S."/>
            <person name="Subramanian S."/>
            <person name="Raghava G.P."/>
            <person name="Pinnaka A.K."/>
        </authorList>
    </citation>
    <scope>NUCLEOTIDE SEQUENCE [LARGE SCALE GENOMIC DNA]</scope>
    <source>
        <strain evidence="5 6">K1</strain>
    </source>
</reference>
<sequence length="296" mass="35044">MKTKVLLVLTTLLTMSLYGQRGVRIGYIDMEYILENVSEYQEANTQLSGKVQKWKDEIEKQQAAIDKMRKELLAEKVLLTRELILEREEEITILEKDLQTYQENRFGPQGDLFQQRRLLAQPVQDQVFNAIQEIAASRGYDFVFDKSADLVMLYSDKRHDISDLVLRSINRAATQNARKGPNEIDKFDQEPELTPEAIARKEAIDAKRAEQLEKTEERKAEIAKIQEERLKEVEDRRTEQTKALEEKRQKLLEEREKRKKEYEEKRQKLIEEREAKRKKALEEREKKKDTTETKEN</sequence>
<comment type="caution">
    <text evidence="5">The sequence shown here is derived from an EMBL/GenBank/DDBJ whole genome shotgun (WGS) entry which is preliminary data.</text>
</comment>
<dbReference type="RefSeq" id="WP_008237676.1">
    <property type="nucleotide sequence ID" value="NZ_AJJU01000003.1"/>
</dbReference>
<evidence type="ECO:0000256" key="1">
    <source>
        <dbReference type="ARBA" id="ARBA00009091"/>
    </source>
</evidence>
<dbReference type="InterPro" id="IPR024930">
    <property type="entry name" value="Skp_dom_sf"/>
</dbReference>
<keyword evidence="6" id="KW-1185">Reference proteome</keyword>
<dbReference type="Pfam" id="PF03938">
    <property type="entry name" value="OmpH"/>
    <property type="match status" value="1"/>
</dbReference>
<dbReference type="GO" id="GO:0050821">
    <property type="term" value="P:protein stabilization"/>
    <property type="evidence" value="ECO:0007669"/>
    <property type="project" value="TreeGrafter"/>
</dbReference>
<proteinExistence type="inferred from homology"/>
<dbReference type="GO" id="GO:0051082">
    <property type="term" value="F:unfolded protein binding"/>
    <property type="evidence" value="ECO:0007669"/>
    <property type="project" value="InterPro"/>
</dbReference>
<evidence type="ECO:0000256" key="2">
    <source>
        <dbReference type="ARBA" id="ARBA00022729"/>
    </source>
</evidence>
<dbReference type="SUPFAM" id="SSF111384">
    <property type="entry name" value="OmpH-like"/>
    <property type="match status" value="1"/>
</dbReference>
<dbReference type="PATRIC" id="fig|946077.3.peg.808"/>
<dbReference type="InterPro" id="IPR005632">
    <property type="entry name" value="Chaperone_Skp"/>
</dbReference>
<organism evidence="5 6">
    <name type="scientific">Imtechella halotolerans K1</name>
    <dbReference type="NCBI Taxonomy" id="946077"/>
    <lineage>
        <taxon>Bacteria</taxon>
        <taxon>Pseudomonadati</taxon>
        <taxon>Bacteroidota</taxon>
        <taxon>Flavobacteriia</taxon>
        <taxon>Flavobacteriales</taxon>
        <taxon>Flavobacteriaceae</taxon>
        <taxon>Imtechella</taxon>
    </lineage>
</organism>
<gene>
    <name evidence="5" type="ORF">W5A_03974</name>
</gene>
<keyword evidence="2" id="KW-0732">Signal</keyword>
<dbReference type="Proteomes" id="UP000005938">
    <property type="component" value="Unassembled WGS sequence"/>
</dbReference>
<dbReference type="OrthoDB" id="9788552at2"/>
<evidence type="ECO:0000313" key="5">
    <source>
        <dbReference type="EMBL" id="EID76071.1"/>
    </source>
</evidence>
<comment type="similarity">
    <text evidence="1">Belongs to the Skp family.</text>
</comment>
<dbReference type="eggNOG" id="COG2825">
    <property type="taxonomic scope" value="Bacteria"/>
</dbReference>
<keyword evidence="3" id="KW-0175">Coiled coil</keyword>
<evidence type="ECO:0000256" key="4">
    <source>
        <dbReference type="SAM" id="MobiDB-lite"/>
    </source>
</evidence>
<feature type="coiled-coil region" evidence="3">
    <location>
        <begin position="37"/>
        <end position="104"/>
    </location>
</feature>
<evidence type="ECO:0000256" key="3">
    <source>
        <dbReference type="SAM" id="Coils"/>
    </source>
</evidence>
<dbReference type="PANTHER" id="PTHR35089">
    <property type="entry name" value="CHAPERONE PROTEIN SKP"/>
    <property type="match status" value="1"/>
</dbReference>
<dbReference type="SMART" id="SM00935">
    <property type="entry name" value="OmpH"/>
    <property type="match status" value="1"/>
</dbReference>
<accession>I0WI55</accession>
<dbReference type="PANTHER" id="PTHR35089:SF1">
    <property type="entry name" value="CHAPERONE PROTEIN SKP"/>
    <property type="match status" value="1"/>
</dbReference>
<dbReference type="Gene3D" id="3.30.910.20">
    <property type="entry name" value="Skp domain"/>
    <property type="match status" value="1"/>
</dbReference>
<name>I0WI55_9FLAO</name>
<dbReference type="STRING" id="946077.W5A_03974"/>
<evidence type="ECO:0000313" key="6">
    <source>
        <dbReference type="Proteomes" id="UP000005938"/>
    </source>
</evidence>